<dbReference type="InterPro" id="IPR050222">
    <property type="entry name" value="MATE_MdtK"/>
</dbReference>
<keyword evidence="8 10" id="KW-0472">Membrane</keyword>
<evidence type="ECO:0000256" key="4">
    <source>
        <dbReference type="ARBA" id="ARBA00022475"/>
    </source>
</evidence>
<feature type="transmembrane region" description="Helical" evidence="10">
    <location>
        <begin position="369"/>
        <end position="392"/>
    </location>
</feature>
<dbReference type="GO" id="GO:0005886">
    <property type="term" value="C:plasma membrane"/>
    <property type="evidence" value="ECO:0007669"/>
    <property type="project" value="UniProtKB-SubCell"/>
</dbReference>
<feature type="transmembrane region" description="Helical" evidence="10">
    <location>
        <begin position="143"/>
        <end position="164"/>
    </location>
</feature>
<evidence type="ECO:0000256" key="7">
    <source>
        <dbReference type="ARBA" id="ARBA00023065"/>
    </source>
</evidence>
<protein>
    <recommendedName>
        <fullName evidence="9">Multidrug-efflux transporter</fullName>
    </recommendedName>
</protein>
<dbReference type="GO" id="GO:0015297">
    <property type="term" value="F:antiporter activity"/>
    <property type="evidence" value="ECO:0007669"/>
    <property type="project" value="UniProtKB-KW"/>
</dbReference>
<evidence type="ECO:0000256" key="3">
    <source>
        <dbReference type="ARBA" id="ARBA00022449"/>
    </source>
</evidence>
<gene>
    <name evidence="11" type="primary">norM</name>
    <name evidence="11" type="ORF">GCM10010989_08270</name>
</gene>
<feature type="transmembrane region" description="Helical" evidence="10">
    <location>
        <begin position="68"/>
        <end position="89"/>
    </location>
</feature>
<evidence type="ECO:0000256" key="10">
    <source>
        <dbReference type="SAM" id="Phobius"/>
    </source>
</evidence>
<keyword evidence="7" id="KW-0406">Ion transport</keyword>
<name>A0A916YAN3_9SPHN</name>
<keyword evidence="3" id="KW-0050">Antiport</keyword>
<evidence type="ECO:0000256" key="9">
    <source>
        <dbReference type="ARBA" id="ARBA00031636"/>
    </source>
</evidence>
<dbReference type="Pfam" id="PF01554">
    <property type="entry name" value="MatE"/>
    <property type="match status" value="2"/>
</dbReference>
<dbReference type="EMBL" id="BMIO01000002">
    <property type="protein sequence ID" value="GGD36519.1"/>
    <property type="molecule type" value="Genomic_DNA"/>
</dbReference>
<evidence type="ECO:0000256" key="1">
    <source>
        <dbReference type="ARBA" id="ARBA00004429"/>
    </source>
</evidence>
<dbReference type="GO" id="GO:0006811">
    <property type="term" value="P:monoatomic ion transport"/>
    <property type="evidence" value="ECO:0007669"/>
    <property type="project" value="UniProtKB-KW"/>
</dbReference>
<organism evidence="11 12">
    <name type="scientific">Croceicoccus pelagius</name>
    <dbReference type="NCBI Taxonomy" id="1703341"/>
    <lineage>
        <taxon>Bacteria</taxon>
        <taxon>Pseudomonadati</taxon>
        <taxon>Pseudomonadota</taxon>
        <taxon>Alphaproteobacteria</taxon>
        <taxon>Sphingomonadales</taxon>
        <taxon>Erythrobacteraceae</taxon>
        <taxon>Croceicoccus</taxon>
    </lineage>
</organism>
<dbReference type="PIRSF" id="PIRSF006603">
    <property type="entry name" value="DinF"/>
    <property type="match status" value="1"/>
</dbReference>
<feature type="transmembrane region" description="Helical" evidence="10">
    <location>
        <begin position="101"/>
        <end position="123"/>
    </location>
</feature>
<keyword evidence="5 10" id="KW-0812">Transmembrane</keyword>
<dbReference type="RefSeq" id="WP_066764694.1">
    <property type="nucleotide sequence ID" value="NZ_BMIO01000002.1"/>
</dbReference>
<dbReference type="CDD" id="cd13131">
    <property type="entry name" value="MATE_NorM_like"/>
    <property type="match status" value="1"/>
</dbReference>
<keyword evidence="12" id="KW-1185">Reference proteome</keyword>
<feature type="transmembrane region" description="Helical" evidence="10">
    <location>
        <begin position="251"/>
        <end position="277"/>
    </location>
</feature>
<dbReference type="InterPro" id="IPR002528">
    <property type="entry name" value="MATE_fam"/>
</dbReference>
<evidence type="ECO:0000256" key="5">
    <source>
        <dbReference type="ARBA" id="ARBA00022692"/>
    </source>
</evidence>
<sequence length="467" mass="49572">MTDAALSPTRHDAASLRAEFGATARLAVPLAAANLLQMAVYTIDVLFIARIGTQELAASTLAVSSYGLMLWCTMGLISAVAPMAATALGRGRHAVREVRRSFRMALWLSVLAGIAVMAGSNLAEQFMLLTGQSEQIAAMAGEYLRWLSPAAIPVLAAAALRIFVSTMDRAVIATWVTVLALIVNFIGNWLLIFGNWGFPALGLKGAAIASVITSLVVLAAYVAIIQSDRRMRRHYLFGRLWRPDWQRLHELWRVGLPIGAITLAEGGLFSGAAYLMGAIGMLELAAHTVALQLGALAFQVPMGIATAATIRVGLHNGAGSREGIHRAGLAVVWVVIGFAGLFAAAMIGIPKVLLSLFFDVDAPANADVVPLAVTYLVVAAAFQLFDGAQVVLAGLLRGLSDTRVPFILAVIGYWIFGFGTAYYLGFHTELGGLGVWIGLAVGLIVTSALLGWRWHRRESLGLVSGGR</sequence>
<keyword evidence="2" id="KW-0813">Transport</keyword>
<keyword evidence="6 10" id="KW-1133">Transmembrane helix</keyword>
<feature type="transmembrane region" description="Helical" evidence="10">
    <location>
        <begin position="205"/>
        <end position="224"/>
    </location>
</feature>
<evidence type="ECO:0000256" key="6">
    <source>
        <dbReference type="ARBA" id="ARBA00022989"/>
    </source>
</evidence>
<dbReference type="GO" id="GO:0042910">
    <property type="term" value="F:xenobiotic transmembrane transporter activity"/>
    <property type="evidence" value="ECO:0007669"/>
    <property type="project" value="InterPro"/>
</dbReference>
<evidence type="ECO:0000313" key="12">
    <source>
        <dbReference type="Proteomes" id="UP000598997"/>
    </source>
</evidence>
<dbReference type="OrthoDB" id="9780160at2"/>
<feature type="transmembrane region" description="Helical" evidence="10">
    <location>
        <begin position="171"/>
        <end position="193"/>
    </location>
</feature>
<evidence type="ECO:0000313" key="11">
    <source>
        <dbReference type="EMBL" id="GGD36519.1"/>
    </source>
</evidence>
<dbReference type="InterPro" id="IPR048279">
    <property type="entry name" value="MdtK-like"/>
</dbReference>
<comment type="subcellular location">
    <subcellularLocation>
        <location evidence="1">Cell inner membrane</location>
        <topology evidence="1">Multi-pass membrane protein</topology>
    </subcellularLocation>
</comment>
<feature type="transmembrane region" description="Helical" evidence="10">
    <location>
        <begin position="326"/>
        <end position="349"/>
    </location>
</feature>
<dbReference type="NCBIfam" id="TIGR00797">
    <property type="entry name" value="matE"/>
    <property type="match status" value="1"/>
</dbReference>
<evidence type="ECO:0000256" key="2">
    <source>
        <dbReference type="ARBA" id="ARBA00022448"/>
    </source>
</evidence>
<comment type="caution">
    <text evidence="11">The sequence shown here is derived from an EMBL/GenBank/DDBJ whole genome shotgun (WGS) entry which is preliminary data.</text>
</comment>
<feature type="transmembrane region" description="Helical" evidence="10">
    <location>
        <begin position="430"/>
        <end position="452"/>
    </location>
</feature>
<keyword evidence="4" id="KW-1003">Cell membrane</keyword>
<dbReference type="Proteomes" id="UP000598997">
    <property type="component" value="Unassembled WGS sequence"/>
</dbReference>
<feature type="transmembrane region" description="Helical" evidence="10">
    <location>
        <begin position="289"/>
        <end position="314"/>
    </location>
</feature>
<accession>A0A916YAN3</accession>
<dbReference type="PANTHER" id="PTHR43298:SF2">
    <property type="entry name" value="FMN_FAD EXPORTER YEEO-RELATED"/>
    <property type="match status" value="1"/>
</dbReference>
<dbReference type="PANTHER" id="PTHR43298">
    <property type="entry name" value="MULTIDRUG RESISTANCE PROTEIN NORM-RELATED"/>
    <property type="match status" value="1"/>
</dbReference>
<feature type="transmembrane region" description="Helical" evidence="10">
    <location>
        <begin position="404"/>
        <end position="424"/>
    </location>
</feature>
<proteinExistence type="predicted"/>
<feature type="transmembrane region" description="Helical" evidence="10">
    <location>
        <begin position="26"/>
        <end position="48"/>
    </location>
</feature>
<dbReference type="AlphaFoldDB" id="A0A916YAN3"/>
<reference evidence="11 12" key="1">
    <citation type="journal article" date="2014" name="Int. J. Syst. Evol. Microbiol.">
        <title>Complete genome sequence of Corynebacterium casei LMG S-19264T (=DSM 44701T), isolated from a smear-ripened cheese.</title>
        <authorList>
            <consortium name="US DOE Joint Genome Institute (JGI-PGF)"/>
            <person name="Walter F."/>
            <person name="Albersmeier A."/>
            <person name="Kalinowski J."/>
            <person name="Ruckert C."/>
        </authorList>
    </citation>
    <scope>NUCLEOTIDE SEQUENCE [LARGE SCALE GENOMIC DNA]</scope>
    <source>
        <strain evidence="11 12">CGMCC 1.15358</strain>
    </source>
</reference>
<evidence type="ECO:0000256" key="8">
    <source>
        <dbReference type="ARBA" id="ARBA00023136"/>
    </source>
</evidence>